<evidence type="ECO:0008006" key="4">
    <source>
        <dbReference type="Google" id="ProtNLM"/>
    </source>
</evidence>
<evidence type="ECO:0000313" key="2">
    <source>
        <dbReference type="EMBL" id="SDA59690.1"/>
    </source>
</evidence>
<keyword evidence="1" id="KW-0732">Signal</keyword>
<gene>
    <name evidence="2" type="ORF">SAMN03080617_01197</name>
</gene>
<feature type="chain" id="PRO_5011614347" description="Outer membrane protein beta-barrel domain-containing protein" evidence="1">
    <location>
        <begin position="20"/>
        <end position="182"/>
    </location>
</feature>
<dbReference type="STRING" id="279824.SAMN03080617_01197"/>
<feature type="signal peptide" evidence="1">
    <location>
        <begin position="1"/>
        <end position="19"/>
    </location>
</feature>
<dbReference type="AlphaFoldDB" id="A0A1G5WP16"/>
<keyword evidence="3" id="KW-1185">Reference proteome</keyword>
<evidence type="ECO:0000313" key="3">
    <source>
        <dbReference type="Proteomes" id="UP000198756"/>
    </source>
</evidence>
<protein>
    <recommendedName>
        <fullName evidence="4">Outer membrane protein beta-barrel domain-containing protein</fullName>
    </recommendedName>
</protein>
<accession>A0A1G5WP16</accession>
<sequence>MKKFYITALALILSVSAFAQTERSLEEIDQTNSWLKVGALIGAPSSAVGSYSSFVLGLDLAAQFLRTNNFGVGIATGYSKYFEKSEAPAYQGMNDGFGAIPLGLLLRFYPQPEGIFVGTDIGYTFLSGVTSVNTGGAYIRPMVGYHNYDWNVFAYYNHIFRPETTIDVQSVGLAITRNLRFN</sequence>
<proteinExistence type="predicted"/>
<organism evidence="2 3">
    <name type="scientific">Algoriphagus alkaliphilus</name>
    <dbReference type="NCBI Taxonomy" id="279824"/>
    <lineage>
        <taxon>Bacteria</taxon>
        <taxon>Pseudomonadati</taxon>
        <taxon>Bacteroidota</taxon>
        <taxon>Cytophagia</taxon>
        <taxon>Cytophagales</taxon>
        <taxon>Cyclobacteriaceae</taxon>
        <taxon>Algoriphagus</taxon>
    </lineage>
</organism>
<name>A0A1G5WP16_9BACT</name>
<dbReference type="Proteomes" id="UP000198756">
    <property type="component" value="Unassembled WGS sequence"/>
</dbReference>
<dbReference type="EMBL" id="FMXE01000007">
    <property type="protein sequence ID" value="SDA59690.1"/>
    <property type="molecule type" value="Genomic_DNA"/>
</dbReference>
<evidence type="ECO:0000256" key="1">
    <source>
        <dbReference type="SAM" id="SignalP"/>
    </source>
</evidence>
<dbReference type="OrthoDB" id="1492374at2"/>
<reference evidence="3" key="1">
    <citation type="submission" date="2016-10" db="EMBL/GenBank/DDBJ databases">
        <authorList>
            <person name="Varghese N."/>
            <person name="Submissions S."/>
        </authorList>
    </citation>
    <scope>NUCLEOTIDE SEQUENCE [LARGE SCALE GENOMIC DNA]</scope>
    <source>
        <strain evidence="3">DSM 22703</strain>
    </source>
</reference>
<dbReference type="RefSeq" id="WP_092729038.1">
    <property type="nucleotide sequence ID" value="NZ_FMXE01000007.1"/>
</dbReference>